<dbReference type="AlphaFoldDB" id="A0A179CYB1"/>
<gene>
    <name evidence="1" type="ORF">F480_05745</name>
</gene>
<comment type="caution">
    <text evidence="1">The sequence shown here is derived from an EMBL/GenBank/DDBJ whole genome shotgun (WGS) entry which is preliminary data.</text>
</comment>
<accession>A0A179CYB1</accession>
<protein>
    <submittedName>
        <fullName evidence="1">Uncharacterized protein</fullName>
    </submittedName>
</protein>
<evidence type="ECO:0000313" key="1">
    <source>
        <dbReference type="EMBL" id="OAQ14896.1"/>
    </source>
</evidence>
<dbReference type="PATRIC" id="fig|1261658.3.peg.1134"/>
<evidence type="ECO:0000313" key="2">
    <source>
        <dbReference type="Proteomes" id="UP000078358"/>
    </source>
</evidence>
<proteinExistence type="predicted"/>
<dbReference type="EMBL" id="JACI01000002">
    <property type="protein sequence ID" value="OAQ14896.1"/>
    <property type="molecule type" value="Genomic_DNA"/>
</dbReference>
<reference evidence="1 2" key="1">
    <citation type="submission" date="2014-01" db="EMBL/GenBank/DDBJ databases">
        <authorList>
            <person name="Zuccon D."/>
        </authorList>
    </citation>
    <scope>NUCLEOTIDE SEQUENCE [LARGE SCALE GENOMIC DNA]</scope>
    <source>
        <strain evidence="1 2">Y31</strain>
    </source>
</reference>
<dbReference type="Proteomes" id="UP000078358">
    <property type="component" value="Unassembled WGS sequence"/>
</dbReference>
<organism evidence="1 2">
    <name type="scientific">Bibersteinia trehalosi Y31</name>
    <dbReference type="NCBI Taxonomy" id="1261658"/>
    <lineage>
        <taxon>Bacteria</taxon>
        <taxon>Pseudomonadati</taxon>
        <taxon>Pseudomonadota</taxon>
        <taxon>Gammaproteobacteria</taxon>
        <taxon>Pasteurellales</taxon>
        <taxon>Pasteurellaceae</taxon>
        <taxon>Bibersteinia</taxon>
    </lineage>
</organism>
<sequence length="39" mass="4591">MRKIDAIGKQFCEICKGWAKVCFAQYIKTAYYYTFVFGV</sequence>
<name>A0A179CYB1_BIBTR</name>